<dbReference type="OrthoDB" id="9793997at2"/>
<proteinExistence type="predicted"/>
<name>A0A3N1VM57_9BACT</name>
<keyword evidence="1" id="KW-0540">Nuclease</keyword>
<sequence>MGLQSSTVTLTCFHVPDPPVADVWSFIDESLHEGAYREGAQGEASAKGFARWEDLFDASFPFASYRKGEYVAFQFRWDQRKVPPLVLKQYEREAVQAYRAEHDGKFPPRHERLKIREAIQNQLLERVLPQPFGCEVVWSPAQCRLLVGTASLKMLEAFLEHFERSFKLHPIPLYHVQWALYGLSLPENLKDALSGLVSVKSPHALHEGRFLGYEFLTWLWYLAESRQGRVPLEQGAFATLALGEKVVLSRQDDGKERVICTTQAGALDEARTALRQGKMVEEAQWIVMTADNEYTLTLDRDLWAVKGLKTPKQIPHAEEEDPDARFLEKMFFIDEVLGVLNAAYREFLLARLRSSWASDVLPAMRHWIQGGQLNAATSGSHDVA</sequence>
<dbReference type="AlphaFoldDB" id="A0A3N1VM57"/>
<dbReference type="EMBL" id="RJVA01000009">
    <property type="protein sequence ID" value="ROR03030.1"/>
    <property type="molecule type" value="Genomic_DNA"/>
</dbReference>
<keyword evidence="2" id="KW-1185">Reference proteome</keyword>
<evidence type="ECO:0000313" key="1">
    <source>
        <dbReference type="EMBL" id="ROR03030.1"/>
    </source>
</evidence>
<keyword evidence="1" id="KW-0378">Hydrolase</keyword>
<keyword evidence="1" id="KW-0269">Exonuclease</keyword>
<dbReference type="GO" id="GO:0004527">
    <property type="term" value="F:exonuclease activity"/>
    <property type="evidence" value="ECO:0007669"/>
    <property type="project" value="UniProtKB-KW"/>
</dbReference>
<accession>A0A3N1VM57</accession>
<protein>
    <submittedName>
        <fullName evidence="1">Putative exonuclease RdgC</fullName>
    </submittedName>
</protein>
<organism evidence="1 2">
    <name type="scientific">Desulfosoma caldarium</name>
    <dbReference type="NCBI Taxonomy" id="610254"/>
    <lineage>
        <taxon>Bacteria</taxon>
        <taxon>Pseudomonadati</taxon>
        <taxon>Thermodesulfobacteriota</taxon>
        <taxon>Syntrophobacteria</taxon>
        <taxon>Syntrophobacterales</taxon>
        <taxon>Syntrophobacteraceae</taxon>
        <taxon>Desulfosoma</taxon>
    </lineage>
</organism>
<evidence type="ECO:0000313" key="2">
    <source>
        <dbReference type="Proteomes" id="UP000276223"/>
    </source>
</evidence>
<gene>
    <name evidence="1" type="ORF">EDC27_0285</name>
</gene>
<dbReference type="RefSeq" id="WP_123288829.1">
    <property type="nucleotide sequence ID" value="NZ_RJVA01000009.1"/>
</dbReference>
<dbReference type="Pfam" id="PF04381">
    <property type="entry name" value="RdgC"/>
    <property type="match status" value="1"/>
</dbReference>
<dbReference type="Proteomes" id="UP000276223">
    <property type="component" value="Unassembled WGS sequence"/>
</dbReference>
<reference evidence="1 2" key="1">
    <citation type="submission" date="2018-11" db="EMBL/GenBank/DDBJ databases">
        <title>Genomic Encyclopedia of Type Strains, Phase IV (KMG-IV): sequencing the most valuable type-strain genomes for metagenomic binning, comparative biology and taxonomic classification.</title>
        <authorList>
            <person name="Goeker M."/>
        </authorList>
    </citation>
    <scope>NUCLEOTIDE SEQUENCE [LARGE SCALE GENOMIC DNA]</scope>
    <source>
        <strain evidence="1 2">DSM 22027</strain>
    </source>
</reference>
<comment type="caution">
    <text evidence="1">The sequence shown here is derived from an EMBL/GenBank/DDBJ whole genome shotgun (WGS) entry which is preliminary data.</text>
</comment>
<dbReference type="GO" id="GO:0006310">
    <property type="term" value="P:DNA recombination"/>
    <property type="evidence" value="ECO:0007669"/>
    <property type="project" value="InterPro"/>
</dbReference>
<dbReference type="InterPro" id="IPR007476">
    <property type="entry name" value="RdgC"/>
</dbReference>